<dbReference type="SUPFAM" id="SSF53901">
    <property type="entry name" value="Thiolase-like"/>
    <property type="match status" value="1"/>
</dbReference>
<dbReference type="CDD" id="cd00827">
    <property type="entry name" value="init_cond_enzymes"/>
    <property type="match status" value="1"/>
</dbReference>
<dbReference type="EMBL" id="CP098740">
    <property type="protein sequence ID" value="UZK58038.1"/>
    <property type="molecule type" value="Genomic_DNA"/>
</dbReference>
<evidence type="ECO:0000259" key="4">
    <source>
        <dbReference type="Pfam" id="PF08541"/>
    </source>
</evidence>
<reference evidence="6" key="1">
    <citation type="journal article" date="2022" name="Front. Microbiol.">
        <title>Mirubactin C rescues the lethal effect of cell wall biosynthesis mutations in Bacillus subtilis.</title>
        <authorList>
            <person name="Kepplinger B."/>
            <person name="Wen X."/>
            <person name="Tyler A.R."/>
            <person name="Kim B.Y."/>
            <person name="Brown J."/>
            <person name="Banks P."/>
            <person name="Dashti Y."/>
            <person name="Mackenzie E.S."/>
            <person name="Wills C."/>
            <person name="Kawai Y."/>
            <person name="Waldron K.J."/>
            <person name="Allenby N.E.E."/>
            <person name="Wu L.J."/>
            <person name="Hall M.J."/>
            <person name="Errington J."/>
        </authorList>
    </citation>
    <scope>NUCLEOTIDE SEQUENCE</scope>
    <source>
        <strain evidence="6">MDA8-470</strain>
    </source>
</reference>
<name>A0ABY6Q0S1_9ACTN</name>
<sequence>MDNVYLAGIGSWIPDRVSVDEAIEKGWYDETLRASSGMISVAVAGDVPAPDMAIAAAEEALKRSGHEPEEIAALIHTPVFHQGPDIWSAPHYILHRTVDRPVPALELRQGCLGMITSLRFAATMLTADPAAGAVLITAGDNFSTPGLDRWRVSSNYVLGDAGSAAVLSRREGFAKLLSVTSISIPEAEVLHRGGDPLFPPSITLGRPLDLEARTDHIRAQWMQGVAPPVFHLGDIVVEAVTAALEDAGRTLDDITRVAHSAVAFDQIRNGFLEPLGIEESRGTWEFNRRVGHSGGTDQIVGLEHLLASGELRPGDHVLLLAAAVGMEVGCAVLEIVDIP</sequence>
<protein>
    <submittedName>
        <fullName evidence="6">Ketoacyl-ACP synthase III family protein</fullName>
    </submittedName>
</protein>
<keyword evidence="1" id="KW-0963">Cytoplasm</keyword>
<dbReference type="Pfam" id="PF08545">
    <property type="entry name" value="ACP_syn_III"/>
    <property type="match status" value="1"/>
</dbReference>
<dbReference type="Gene3D" id="3.40.47.10">
    <property type="match status" value="2"/>
</dbReference>
<dbReference type="InterPro" id="IPR016039">
    <property type="entry name" value="Thiolase-like"/>
</dbReference>
<evidence type="ECO:0000259" key="5">
    <source>
        <dbReference type="Pfam" id="PF08545"/>
    </source>
</evidence>
<keyword evidence="3" id="KW-0012">Acyltransferase</keyword>
<gene>
    <name evidence="6" type="ORF">NEH16_31710</name>
</gene>
<evidence type="ECO:0000256" key="1">
    <source>
        <dbReference type="ARBA" id="ARBA00022490"/>
    </source>
</evidence>
<keyword evidence="2" id="KW-0808">Transferase</keyword>
<accession>A0ABY6Q0S1</accession>
<dbReference type="Proteomes" id="UP001164963">
    <property type="component" value="Chromosome"/>
</dbReference>
<evidence type="ECO:0000256" key="2">
    <source>
        <dbReference type="ARBA" id="ARBA00022679"/>
    </source>
</evidence>
<dbReference type="InterPro" id="IPR013747">
    <property type="entry name" value="ACP_syn_III_C"/>
</dbReference>
<dbReference type="Pfam" id="PF08541">
    <property type="entry name" value="ACP_syn_III_C"/>
    <property type="match status" value="1"/>
</dbReference>
<evidence type="ECO:0000256" key="3">
    <source>
        <dbReference type="ARBA" id="ARBA00023315"/>
    </source>
</evidence>
<dbReference type="PANTHER" id="PTHR34069:SF2">
    <property type="entry name" value="BETA-KETOACYL-[ACYL-CARRIER-PROTEIN] SYNTHASE III"/>
    <property type="match status" value="1"/>
</dbReference>
<proteinExistence type="predicted"/>
<dbReference type="InterPro" id="IPR013751">
    <property type="entry name" value="ACP_syn_III_N"/>
</dbReference>
<keyword evidence="7" id="KW-1185">Reference proteome</keyword>
<dbReference type="PANTHER" id="PTHR34069">
    <property type="entry name" value="3-OXOACYL-[ACYL-CARRIER-PROTEIN] SYNTHASE 3"/>
    <property type="match status" value="1"/>
</dbReference>
<dbReference type="RefSeq" id="WP_265546565.1">
    <property type="nucleotide sequence ID" value="NZ_CP098740.1"/>
</dbReference>
<organism evidence="6 7">
    <name type="scientific">Streptomyces drozdowiczii</name>
    <dbReference type="NCBI Taxonomy" id="202862"/>
    <lineage>
        <taxon>Bacteria</taxon>
        <taxon>Bacillati</taxon>
        <taxon>Actinomycetota</taxon>
        <taxon>Actinomycetes</taxon>
        <taxon>Kitasatosporales</taxon>
        <taxon>Streptomycetaceae</taxon>
        <taxon>Streptomyces</taxon>
    </lineage>
</organism>
<feature type="domain" description="Beta-ketoacyl-[acyl-carrier-protein] synthase III C-terminal" evidence="4">
    <location>
        <begin position="244"/>
        <end position="335"/>
    </location>
</feature>
<evidence type="ECO:0000313" key="7">
    <source>
        <dbReference type="Proteomes" id="UP001164963"/>
    </source>
</evidence>
<feature type="domain" description="Beta-ketoacyl-[acyl-carrier-protein] synthase III N-terminal" evidence="5">
    <location>
        <begin position="106"/>
        <end position="179"/>
    </location>
</feature>
<evidence type="ECO:0000313" key="6">
    <source>
        <dbReference type="EMBL" id="UZK58038.1"/>
    </source>
</evidence>